<evidence type="ECO:0000256" key="2">
    <source>
        <dbReference type="ARBA" id="ARBA00023136"/>
    </source>
</evidence>
<protein>
    <submittedName>
        <fullName evidence="5">Omp85</fullName>
    </submittedName>
</protein>
<gene>
    <name evidence="5" type="primary">yaeT_1</name>
    <name evidence="5" type="ORF">D791_00930</name>
</gene>
<accession>W9UXR2</accession>
<evidence type="ECO:0000259" key="4">
    <source>
        <dbReference type="PROSITE" id="PS51779"/>
    </source>
</evidence>
<reference evidence="6" key="1">
    <citation type="submission" date="2012-11" db="EMBL/GenBank/DDBJ databases">
        <authorList>
            <person name="Singh A."/>
            <person name="Pinnaka A.K."/>
            <person name="Vaidya B."/>
        </authorList>
    </citation>
    <scope>NUCLEOTIDE SEQUENCE [LARGE SCALE GENOMIC DNA]</scope>
    <source>
        <strain evidence="6">AK23</strain>
    </source>
</reference>
<comment type="subcellular location">
    <subcellularLocation>
        <location evidence="1">Membrane</location>
    </subcellularLocation>
</comment>
<dbReference type="STRING" id="1229521.D791_00930"/>
<dbReference type="Proteomes" id="UP000019464">
    <property type="component" value="Unassembled WGS sequence"/>
</dbReference>
<feature type="signal peptide" evidence="3">
    <location>
        <begin position="1"/>
        <end position="20"/>
    </location>
</feature>
<reference evidence="5 6" key="2">
    <citation type="journal article" date="2015" name="Syst. Appl. Microbiol.">
        <title>Nitrincola nitratireducens sp. nov. isolated from a haloalkaline crater lake.</title>
        <authorList>
            <person name="Singh A."/>
            <person name="Vaidya B."/>
            <person name="Tanuku N.R."/>
            <person name="Pinnaka A.K."/>
        </authorList>
    </citation>
    <scope>NUCLEOTIDE SEQUENCE [LARGE SCALE GENOMIC DNA]</scope>
    <source>
        <strain evidence="5 6">AK23</strain>
    </source>
</reference>
<dbReference type="InterPro" id="IPR034746">
    <property type="entry name" value="POTRA"/>
</dbReference>
<dbReference type="Gene3D" id="3.10.20.310">
    <property type="entry name" value="membrane protein fhac"/>
    <property type="match status" value="1"/>
</dbReference>
<feature type="domain" description="POTRA" evidence="4">
    <location>
        <begin position="24"/>
        <end position="91"/>
    </location>
</feature>
<sequence>MKRTLTLFLVSLLWVAPAHSDNVFVVNDIRVEGLQQVDAGNVFRNFPIATGDQVDGAALAAATRQLFRSGFFEDVQLVRENDVLVLVLRERPAVAIIRIEATRPSRKNSYAKV</sequence>
<dbReference type="PROSITE" id="PS51779">
    <property type="entry name" value="POTRA"/>
    <property type="match status" value="1"/>
</dbReference>
<dbReference type="GO" id="GO:0019867">
    <property type="term" value="C:outer membrane"/>
    <property type="evidence" value="ECO:0007669"/>
    <property type="project" value="InterPro"/>
</dbReference>
<dbReference type="AlphaFoldDB" id="W9UXR2"/>
<keyword evidence="2" id="KW-0472">Membrane</keyword>
<comment type="caution">
    <text evidence="5">The sequence shown here is derived from an EMBL/GenBank/DDBJ whole genome shotgun (WGS) entry which is preliminary data.</text>
</comment>
<feature type="chain" id="PRO_5004930921" evidence="3">
    <location>
        <begin position="21"/>
        <end position="113"/>
    </location>
</feature>
<dbReference type="InterPro" id="IPR010827">
    <property type="entry name" value="BamA/TamA_POTRA"/>
</dbReference>
<dbReference type="RefSeq" id="WP_237748512.1">
    <property type="nucleotide sequence ID" value="NZ_AONB01000003.1"/>
</dbReference>
<evidence type="ECO:0000256" key="1">
    <source>
        <dbReference type="ARBA" id="ARBA00004370"/>
    </source>
</evidence>
<name>W9UXR2_9GAMM</name>
<evidence type="ECO:0000256" key="3">
    <source>
        <dbReference type="SAM" id="SignalP"/>
    </source>
</evidence>
<dbReference type="EMBL" id="AONB01000003">
    <property type="protein sequence ID" value="EXJ12048.1"/>
    <property type="molecule type" value="Genomic_DNA"/>
</dbReference>
<evidence type="ECO:0000313" key="5">
    <source>
        <dbReference type="EMBL" id="EXJ12048.1"/>
    </source>
</evidence>
<proteinExistence type="predicted"/>
<keyword evidence="6" id="KW-1185">Reference proteome</keyword>
<keyword evidence="3" id="KW-0732">Signal</keyword>
<organism evidence="5 6">
    <name type="scientific">Nitrincola nitratireducens</name>
    <dbReference type="NCBI Taxonomy" id="1229521"/>
    <lineage>
        <taxon>Bacteria</taxon>
        <taxon>Pseudomonadati</taxon>
        <taxon>Pseudomonadota</taxon>
        <taxon>Gammaproteobacteria</taxon>
        <taxon>Oceanospirillales</taxon>
        <taxon>Oceanospirillaceae</taxon>
        <taxon>Nitrincola</taxon>
    </lineage>
</organism>
<dbReference type="Pfam" id="PF07244">
    <property type="entry name" value="POTRA"/>
    <property type="match status" value="1"/>
</dbReference>
<evidence type="ECO:0000313" key="6">
    <source>
        <dbReference type="Proteomes" id="UP000019464"/>
    </source>
</evidence>